<evidence type="ECO:0000256" key="3">
    <source>
        <dbReference type="ARBA" id="ARBA00017249"/>
    </source>
</evidence>
<feature type="coiled-coil region" evidence="13">
    <location>
        <begin position="515"/>
        <end position="552"/>
    </location>
</feature>
<dbReference type="Gene3D" id="2.60.34.10">
    <property type="entry name" value="Substrate Binding Domain Of DNAk, Chain A, domain 1"/>
    <property type="match status" value="1"/>
</dbReference>
<dbReference type="InterPro" id="IPR013126">
    <property type="entry name" value="Hsp_70_fam"/>
</dbReference>
<evidence type="ECO:0000256" key="9">
    <source>
        <dbReference type="ARBA" id="ARBA00030019"/>
    </source>
</evidence>
<dbReference type="InterPro" id="IPR029047">
    <property type="entry name" value="HSP70_peptide-bd_sf"/>
</dbReference>
<reference evidence="14 15" key="1">
    <citation type="submission" date="2015-03" db="EMBL/GenBank/DDBJ databases">
        <title>Genome assembly of Sandaracinus amylolyticus DSM 53668.</title>
        <authorList>
            <person name="Sharma G."/>
            <person name="Subramanian S."/>
        </authorList>
    </citation>
    <scope>NUCLEOTIDE SEQUENCE [LARGE SCALE GENOMIC DNA]</scope>
    <source>
        <strain evidence="14 15">DSM 53668</strain>
    </source>
</reference>
<keyword evidence="4" id="KW-0597">Phosphoprotein</keyword>
<keyword evidence="8" id="KW-0143">Chaperone</keyword>
<dbReference type="FunFam" id="3.90.640.10:FF:000003">
    <property type="entry name" value="Molecular chaperone DnaK"/>
    <property type="match status" value="1"/>
</dbReference>
<dbReference type="KEGG" id="samy:DB32_001074"/>
<dbReference type="PROSITE" id="PS01036">
    <property type="entry name" value="HSP70_3"/>
    <property type="match status" value="1"/>
</dbReference>
<dbReference type="PANTHER" id="PTHR19375">
    <property type="entry name" value="HEAT SHOCK PROTEIN 70KDA"/>
    <property type="match status" value="1"/>
</dbReference>
<dbReference type="SUPFAM" id="SSF100920">
    <property type="entry name" value="Heat shock protein 70kD (HSP70), peptide-binding domain"/>
    <property type="match status" value="1"/>
</dbReference>
<accession>A0A0F6VZX5</accession>
<dbReference type="OrthoDB" id="9766019at2"/>
<dbReference type="EMBL" id="CP011125">
    <property type="protein sequence ID" value="AKF03925.1"/>
    <property type="molecule type" value="Genomic_DNA"/>
</dbReference>
<gene>
    <name evidence="14" type="ORF">DB32_001074</name>
</gene>
<evidence type="ECO:0000256" key="12">
    <source>
        <dbReference type="RuleBase" id="RU003322"/>
    </source>
</evidence>
<name>A0A0F6VZX5_9BACT</name>
<sequence length="611" mass="66995">MPRVVGIDLGTTNCCVAAVDGFRPRALLNRAGYKTTPSVIAVTEDGRRLVGQLAVRQAVMNPEHTVHAAKRLIGRPYDSPQVRHAIEHSAFRIVEGANGDARIELRGRAYSVPELSAMLLHEMRVVAEQHLGDVVDRAVVTVPAYFNDTQRQAVRDAGRIAGLEVVRILNEPTAAAIAYGFEREERKTIVVYDMGGGTFDVSIVRVDPTVGFDVIATTGDSYLGGEDFDHRVLAWLLASIEKRHGLVLRDDPTALQRLREAAQKAKCELSETHDAEIQLPFLANGEGGAFHFETRLARAQLERMTGDLVTRSLQICERALRLAEIRVSDVDEVILVGGMTRMPAIQRAVTEFFEREPCRGVHPDEVVALGAAITAFSLQGEAQSGVFPGGTMPLRDVTAHSLGIMVAGGRYDVLVPANTTVPTRTTSVFATSRDDQQIVKIVVLQGESEVARENDFLAQFALTGLRRAPAGEVEVEVAFEIDEDGIFRVAAMDVESGEAQTIEVVAQSGLDEAEIARMMHEAQSYMAERRRLEEHERARQGLEVALAEIDRVLPEAERRIERITIAPTAITKAREIAEHVRAVARDSDPRDLVRHAKELEALASEIKLALG</sequence>
<proteinExistence type="inferred from homology"/>
<evidence type="ECO:0000313" key="15">
    <source>
        <dbReference type="Proteomes" id="UP000034883"/>
    </source>
</evidence>
<evidence type="ECO:0000256" key="7">
    <source>
        <dbReference type="ARBA" id="ARBA00023016"/>
    </source>
</evidence>
<evidence type="ECO:0000256" key="4">
    <source>
        <dbReference type="ARBA" id="ARBA00022553"/>
    </source>
</evidence>
<keyword evidence="6 12" id="KW-0067">ATP-binding</keyword>
<dbReference type="RefSeq" id="WP_053231332.1">
    <property type="nucleotide sequence ID" value="NZ_CP011125.1"/>
</dbReference>
<dbReference type="InterPro" id="IPR043129">
    <property type="entry name" value="ATPase_NBD"/>
</dbReference>
<dbReference type="Proteomes" id="UP000034883">
    <property type="component" value="Chromosome"/>
</dbReference>
<dbReference type="Gene3D" id="3.90.640.10">
    <property type="entry name" value="Actin, Chain A, domain 4"/>
    <property type="match status" value="1"/>
</dbReference>
<dbReference type="PROSITE" id="PS00297">
    <property type="entry name" value="HSP70_1"/>
    <property type="match status" value="1"/>
</dbReference>
<comment type="similarity">
    <text evidence="1 12">Belongs to the heat shock protein 70 family.</text>
</comment>
<dbReference type="Gene3D" id="3.30.420.40">
    <property type="match status" value="2"/>
</dbReference>
<evidence type="ECO:0000256" key="1">
    <source>
        <dbReference type="ARBA" id="ARBA00007381"/>
    </source>
</evidence>
<keyword evidence="15" id="KW-1185">Reference proteome</keyword>
<dbReference type="CDD" id="cd10234">
    <property type="entry name" value="ASKHA_NBD_HSP70_DnaK-like"/>
    <property type="match status" value="1"/>
</dbReference>
<dbReference type="PROSITE" id="PS00329">
    <property type="entry name" value="HSP70_2"/>
    <property type="match status" value="1"/>
</dbReference>
<keyword evidence="5 12" id="KW-0547">Nucleotide-binding</keyword>
<evidence type="ECO:0000256" key="13">
    <source>
        <dbReference type="SAM" id="Coils"/>
    </source>
</evidence>
<organism evidence="14 15">
    <name type="scientific">Sandaracinus amylolyticus</name>
    <dbReference type="NCBI Taxonomy" id="927083"/>
    <lineage>
        <taxon>Bacteria</taxon>
        <taxon>Pseudomonadati</taxon>
        <taxon>Myxococcota</taxon>
        <taxon>Polyangia</taxon>
        <taxon>Polyangiales</taxon>
        <taxon>Sandaracinaceae</taxon>
        <taxon>Sandaracinus</taxon>
    </lineage>
</organism>
<protein>
    <recommendedName>
        <fullName evidence="2">Chaperone protein DnaK</fullName>
    </recommendedName>
    <alternativeName>
        <fullName evidence="3">Chaperone protein dnaK</fullName>
    </alternativeName>
    <alternativeName>
        <fullName evidence="11">HSP70</fullName>
    </alternativeName>
    <alternativeName>
        <fullName evidence="10">Heat shock 70 kDa protein</fullName>
    </alternativeName>
    <alternativeName>
        <fullName evidence="9">Heat shock protein 70</fullName>
    </alternativeName>
</protein>
<evidence type="ECO:0000313" key="14">
    <source>
        <dbReference type="EMBL" id="AKF03925.1"/>
    </source>
</evidence>
<dbReference type="InterPro" id="IPR018181">
    <property type="entry name" value="Heat_shock_70_CS"/>
</dbReference>
<keyword evidence="13" id="KW-0175">Coiled coil</keyword>
<evidence type="ECO:0000256" key="11">
    <source>
        <dbReference type="ARBA" id="ARBA00033103"/>
    </source>
</evidence>
<dbReference type="GO" id="GO:0140662">
    <property type="term" value="F:ATP-dependent protein folding chaperone"/>
    <property type="evidence" value="ECO:0007669"/>
    <property type="project" value="InterPro"/>
</dbReference>
<dbReference type="SUPFAM" id="SSF53067">
    <property type="entry name" value="Actin-like ATPase domain"/>
    <property type="match status" value="2"/>
</dbReference>
<evidence type="ECO:0000256" key="6">
    <source>
        <dbReference type="ARBA" id="ARBA00022840"/>
    </source>
</evidence>
<dbReference type="PRINTS" id="PR00301">
    <property type="entry name" value="HEATSHOCK70"/>
</dbReference>
<keyword evidence="7" id="KW-0346">Stress response</keyword>
<evidence type="ECO:0000256" key="10">
    <source>
        <dbReference type="ARBA" id="ARBA00030945"/>
    </source>
</evidence>
<dbReference type="STRING" id="927083.DB32_001074"/>
<evidence type="ECO:0000256" key="8">
    <source>
        <dbReference type="ARBA" id="ARBA00023186"/>
    </source>
</evidence>
<evidence type="ECO:0000256" key="2">
    <source>
        <dbReference type="ARBA" id="ARBA00014415"/>
    </source>
</evidence>
<evidence type="ECO:0000256" key="5">
    <source>
        <dbReference type="ARBA" id="ARBA00022741"/>
    </source>
</evidence>
<dbReference type="FunFam" id="3.30.420.40:FF:000004">
    <property type="entry name" value="Molecular chaperone DnaK"/>
    <property type="match status" value="1"/>
</dbReference>
<dbReference type="NCBIfam" id="NF001413">
    <property type="entry name" value="PRK00290.1"/>
    <property type="match status" value="1"/>
</dbReference>
<dbReference type="GO" id="GO:0005524">
    <property type="term" value="F:ATP binding"/>
    <property type="evidence" value="ECO:0007669"/>
    <property type="project" value="UniProtKB-KW"/>
</dbReference>
<dbReference type="Pfam" id="PF00012">
    <property type="entry name" value="HSP70"/>
    <property type="match status" value="1"/>
</dbReference>
<dbReference type="AlphaFoldDB" id="A0A0F6VZX5"/>